<evidence type="ECO:0000256" key="6">
    <source>
        <dbReference type="SAM" id="Phobius"/>
    </source>
</evidence>
<feature type="transmembrane region" description="Helical" evidence="6">
    <location>
        <begin position="418"/>
        <end position="436"/>
    </location>
</feature>
<accession>A0A518HRF9</accession>
<keyword evidence="3 6" id="KW-0812">Transmembrane</keyword>
<evidence type="ECO:0000256" key="3">
    <source>
        <dbReference type="ARBA" id="ARBA00022692"/>
    </source>
</evidence>
<feature type="transmembrane region" description="Helical" evidence="6">
    <location>
        <begin position="71"/>
        <end position="95"/>
    </location>
</feature>
<sequence length="573" mass="60325">MNDHPYGWFSLLPPLVAIVLAMVTKRAALSLLMGIFCGALITNGGDPIGALVDFCEVHLWPTLADPGKLRIFSFTLLMGAMIGVISRSGGMLGLIKLISPIAKTRRGGQLTTWMLGLVVFFDDYSNTVLLGGTLRPLCDRLKISRQKLAYIVDSTAAPMASLALLSTWIAVEIDYIAEGLGDIEGANVSRAMELFIASVPYRFYAILALGMVPILALMGRDFGPMLRAEKAVVAGSEQRQDDPGSIADPLTEPTAAASWRVAVVPIAVTLAAVIALLYATGTASLRSGSSEPTGDTPPLRDILGAADSSLALQYGALLGLATIAVICLTRKLLTLQQIREASWGGMKIVLPAIIILWTASALSRLTSGKSVDGQSGTAFEYQDHRLYTGQFVAETILSGARVSPEQDAESPSSNSVPIVVRLLPTIVFLLAAVLSFSTGTSFGTMGLLMPMTLTLTAPLIGLLPADVSTTDALTHPLMLATIASVLSGAVFGDHCSPISDTTILSSQACGCDHMEHVLTQMPYAVTAGTIAIIAGTIPIGWGVSWGWLIMIQAMLLVGVVAIVGKRTPSETSD</sequence>
<feature type="transmembrane region" description="Helical" evidence="6">
    <location>
        <begin position="311"/>
        <end position="329"/>
    </location>
</feature>
<keyword evidence="9" id="KW-1185">Reference proteome</keyword>
<protein>
    <submittedName>
        <fullName evidence="8">Na+/H+ antiporter family protein</fullName>
    </submittedName>
</protein>
<feature type="transmembrane region" description="Helical" evidence="6">
    <location>
        <begin position="341"/>
        <end position="362"/>
    </location>
</feature>
<dbReference type="Pfam" id="PF03553">
    <property type="entry name" value="Na_H_antiporter"/>
    <property type="match status" value="2"/>
</dbReference>
<dbReference type="InterPro" id="IPR018461">
    <property type="entry name" value="Na/H_Antiport_NhaC-like_C"/>
</dbReference>
<name>A0A518HRF9_9BACT</name>
<dbReference type="OrthoDB" id="9762978at2"/>
<feature type="transmembrane region" description="Helical" evidence="6">
    <location>
        <begin position="6"/>
        <end position="24"/>
    </location>
</feature>
<feature type="domain" description="Na+/H+ antiporter NhaC-like C-terminal" evidence="7">
    <location>
        <begin position="418"/>
        <end position="533"/>
    </location>
</feature>
<dbReference type="PANTHER" id="PTHR43478">
    <property type="entry name" value="NA+/H+ ANTIPORTER-RELATED"/>
    <property type="match status" value="1"/>
</dbReference>
<evidence type="ECO:0000313" key="9">
    <source>
        <dbReference type="Proteomes" id="UP000319004"/>
    </source>
</evidence>
<dbReference type="EMBL" id="CP037423">
    <property type="protein sequence ID" value="QDV43442.1"/>
    <property type="molecule type" value="Genomic_DNA"/>
</dbReference>
<reference evidence="8 9" key="1">
    <citation type="submission" date="2019-03" db="EMBL/GenBank/DDBJ databases">
        <title>Deep-cultivation of Planctomycetes and their phenomic and genomic characterization uncovers novel biology.</title>
        <authorList>
            <person name="Wiegand S."/>
            <person name="Jogler M."/>
            <person name="Boedeker C."/>
            <person name="Pinto D."/>
            <person name="Vollmers J."/>
            <person name="Rivas-Marin E."/>
            <person name="Kohn T."/>
            <person name="Peeters S.H."/>
            <person name="Heuer A."/>
            <person name="Rast P."/>
            <person name="Oberbeckmann S."/>
            <person name="Bunk B."/>
            <person name="Jeske O."/>
            <person name="Meyerdierks A."/>
            <person name="Storesund J.E."/>
            <person name="Kallscheuer N."/>
            <person name="Luecker S."/>
            <person name="Lage O.M."/>
            <person name="Pohl T."/>
            <person name="Merkel B.J."/>
            <person name="Hornburger P."/>
            <person name="Mueller R.-W."/>
            <person name="Bruemmer F."/>
            <person name="Labrenz M."/>
            <person name="Spormann A.M."/>
            <person name="Op den Camp H."/>
            <person name="Overmann J."/>
            <person name="Amann R."/>
            <person name="Jetten M.S.M."/>
            <person name="Mascher T."/>
            <person name="Medema M.H."/>
            <person name="Devos D.P."/>
            <person name="Kaster A.-K."/>
            <person name="Ovreas L."/>
            <person name="Rohde M."/>
            <person name="Galperin M.Y."/>
            <person name="Jogler C."/>
        </authorList>
    </citation>
    <scope>NUCLEOTIDE SEQUENCE [LARGE SCALE GENOMIC DNA]</scope>
    <source>
        <strain evidence="8 9">Enr13</strain>
    </source>
</reference>
<feature type="transmembrane region" description="Helical" evidence="6">
    <location>
        <begin position="201"/>
        <end position="218"/>
    </location>
</feature>
<evidence type="ECO:0000256" key="1">
    <source>
        <dbReference type="ARBA" id="ARBA00004651"/>
    </source>
</evidence>
<dbReference type="GO" id="GO:0005886">
    <property type="term" value="C:plasma membrane"/>
    <property type="evidence" value="ECO:0007669"/>
    <property type="project" value="UniProtKB-SubCell"/>
</dbReference>
<feature type="transmembrane region" description="Helical" evidence="6">
    <location>
        <begin position="150"/>
        <end position="171"/>
    </location>
</feature>
<feature type="transmembrane region" description="Helical" evidence="6">
    <location>
        <begin position="473"/>
        <end position="491"/>
    </location>
</feature>
<evidence type="ECO:0000256" key="2">
    <source>
        <dbReference type="ARBA" id="ARBA00022475"/>
    </source>
</evidence>
<evidence type="ECO:0000313" key="8">
    <source>
        <dbReference type="EMBL" id="QDV43442.1"/>
    </source>
</evidence>
<comment type="subcellular location">
    <subcellularLocation>
        <location evidence="1">Cell membrane</location>
        <topology evidence="1">Multi-pass membrane protein</topology>
    </subcellularLocation>
</comment>
<feature type="domain" description="Na+/H+ antiporter NhaC-like C-terminal" evidence="7">
    <location>
        <begin position="160"/>
        <end position="364"/>
    </location>
</feature>
<dbReference type="PANTHER" id="PTHR43478:SF1">
    <property type="entry name" value="NA+_H+ ANTIPORTER NHAC-LIKE C-TERMINAL DOMAIN-CONTAINING PROTEIN"/>
    <property type="match status" value="1"/>
</dbReference>
<keyword evidence="5 6" id="KW-0472">Membrane</keyword>
<feature type="transmembrane region" description="Helical" evidence="6">
    <location>
        <begin position="31"/>
        <end position="51"/>
    </location>
</feature>
<dbReference type="Proteomes" id="UP000319004">
    <property type="component" value="Chromosome"/>
</dbReference>
<feature type="transmembrane region" description="Helical" evidence="6">
    <location>
        <begin position="547"/>
        <end position="564"/>
    </location>
</feature>
<keyword evidence="2" id="KW-1003">Cell membrane</keyword>
<keyword evidence="4 6" id="KW-1133">Transmembrane helix</keyword>
<evidence type="ECO:0000256" key="5">
    <source>
        <dbReference type="ARBA" id="ARBA00023136"/>
    </source>
</evidence>
<feature type="transmembrane region" description="Helical" evidence="6">
    <location>
        <begin position="523"/>
        <end position="541"/>
    </location>
</feature>
<feature type="transmembrane region" description="Helical" evidence="6">
    <location>
        <begin position="259"/>
        <end position="279"/>
    </location>
</feature>
<gene>
    <name evidence="8" type="ORF">Enr13x_32990</name>
</gene>
<feature type="transmembrane region" description="Helical" evidence="6">
    <location>
        <begin position="448"/>
        <end position="467"/>
    </location>
</feature>
<dbReference type="KEGG" id="snep:Enr13x_32990"/>
<organism evidence="8 9">
    <name type="scientific">Stieleria neptunia</name>
    <dbReference type="NCBI Taxonomy" id="2527979"/>
    <lineage>
        <taxon>Bacteria</taxon>
        <taxon>Pseudomonadati</taxon>
        <taxon>Planctomycetota</taxon>
        <taxon>Planctomycetia</taxon>
        <taxon>Pirellulales</taxon>
        <taxon>Pirellulaceae</taxon>
        <taxon>Stieleria</taxon>
    </lineage>
</organism>
<dbReference type="RefSeq" id="WP_145387602.1">
    <property type="nucleotide sequence ID" value="NZ_CP037423.1"/>
</dbReference>
<dbReference type="AlphaFoldDB" id="A0A518HRF9"/>
<proteinExistence type="predicted"/>
<evidence type="ECO:0000259" key="7">
    <source>
        <dbReference type="Pfam" id="PF03553"/>
    </source>
</evidence>
<evidence type="ECO:0000256" key="4">
    <source>
        <dbReference type="ARBA" id="ARBA00022989"/>
    </source>
</evidence>